<keyword evidence="3" id="KW-1185">Reference proteome</keyword>
<feature type="region of interest" description="Disordered" evidence="1">
    <location>
        <begin position="145"/>
        <end position="184"/>
    </location>
</feature>
<dbReference type="AlphaFoldDB" id="D8QAM5"/>
<protein>
    <submittedName>
        <fullName evidence="2">Expressed protein</fullName>
    </submittedName>
</protein>
<dbReference type="Proteomes" id="UP000007431">
    <property type="component" value="Unassembled WGS sequence"/>
</dbReference>
<evidence type="ECO:0000313" key="3">
    <source>
        <dbReference type="Proteomes" id="UP000007431"/>
    </source>
</evidence>
<dbReference type="GeneID" id="9588918"/>
<feature type="compositionally biased region" description="Low complexity" evidence="1">
    <location>
        <begin position="171"/>
        <end position="182"/>
    </location>
</feature>
<organism evidence="3">
    <name type="scientific">Schizophyllum commune (strain H4-8 / FGSC 9210)</name>
    <name type="common">Split gill fungus</name>
    <dbReference type="NCBI Taxonomy" id="578458"/>
    <lineage>
        <taxon>Eukaryota</taxon>
        <taxon>Fungi</taxon>
        <taxon>Dikarya</taxon>
        <taxon>Basidiomycota</taxon>
        <taxon>Agaricomycotina</taxon>
        <taxon>Agaricomycetes</taxon>
        <taxon>Agaricomycetidae</taxon>
        <taxon>Agaricales</taxon>
        <taxon>Schizophyllaceae</taxon>
        <taxon>Schizophyllum</taxon>
    </lineage>
</organism>
<name>D8QAM5_SCHCM</name>
<feature type="region of interest" description="Disordered" evidence="1">
    <location>
        <begin position="66"/>
        <end position="122"/>
    </location>
</feature>
<accession>D8QAM5</accession>
<dbReference type="KEGG" id="scm:SCHCO_02679160"/>
<dbReference type="VEuPathDB" id="FungiDB:SCHCODRAFT_02679160"/>
<feature type="compositionally biased region" description="Low complexity" evidence="1">
    <location>
        <begin position="66"/>
        <end position="110"/>
    </location>
</feature>
<evidence type="ECO:0000256" key="1">
    <source>
        <dbReference type="SAM" id="MobiDB-lite"/>
    </source>
</evidence>
<dbReference type="HOGENOM" id="CLU_1190473_0_0_1"/>
<dbReference type="OrthoDB" id="10634380at2759"/>
<gene>
    <name evidence="2" type="ORF">SCHCODRAFT_257844</name>
</gene>
<proteinExistence type="predicted"/>
<dbReference type="EMBL" id="GL377308">
    <property type="protein sequence ID" value="EFI95859.1"/>
    <property type="molecule type" value="Genomic_DNA"/>
</dbReference>
<sequence>MSQLTISALEHNVTALSISDATSSAELRSAADEDDVLSCADALMRIAESNTSVLTQASLDGLDSLAASTSTSSHHPSGTSDSPVPSTPDDSVQNLSSPSASLAPPTATASRRARGPWQDPLHPQNAFHYYRSLLISLRRAYDAGAQAQREDEQGIKEADDAQIPTGDDPCAKATDSTSASSKRALEVSRDARKIWRPMSGEEKMYHDQAADPSQTFIMQMGHTSTAVPCFQPM</sequence>
<reference evidence="2 3" key="1">
    <citation type="journal article" date="2010" name="Nat. Biotechnol.">
        <title>Genome sequence of the model mushroom Schizophyllum commune.</title>
        <authorList>
            <person name="Ohm R.A."/>
            <person name="de Jong J.F."/>
            <person name="Lugones L.G."/>
            <person name="Aerts A."/>
            <person name="Kothe E."/>
            <person name="Stajich J.E."/>
            <person name="de Vries R.P."/>
            <person name="Record E."/>
            <person name="Levasseur A."/>
            <person name="Baker S.E."/>
            <person name="Bartholomew K.A."/>
            <person name="Coutinho P.M."/>
            <person name="Erdmann S."/>
            <person name="Fowler T.J."/>
            <person name="Gathman A.C."/>
            <person name="Lombard V."/>
            <person name="Henrissat B."/>
            <person name="Knabe N."/>
            <person name="Kuees U."/>
            <person name="Lilly W.W."/>
            <person name="Lindquist E."/>
            <person name="Lucas S."/>
            <person name="Magnuson J.K."/>
            <person name="Piumi F."/>
            <person name="Raudaskoski M."/>
            <person name="Salamov A."/>
            <person name="Schmutz J."/>
            <person name="Schwarze F.W.M.R."/>
            <person name="vanKuyk P.A."/>
            <person name="Horton J.S."/>
            <person name="Grigoriev I.V."/>
            <person name="Woesten H.A.B."/>
        </authorList>
    </citation>
    <scope>NUCLEOTIDE SEQUENCE [LARGE SCALE GENOMIC DNA]</scope>
    <source>
        <strain evidence="3">H4-8 / FGSC 9210</strain>
    </source>
</reference>
<feature type="compositionally biased region" description="Basic and acidic residues" evidence="1">
    <location>
        <begin position="148"/>
        <end position="159"/>
    </location>
</feature>
<dbReference type="RefSeq" id="XP_003030762.1">
    <property type="nucleotide sequence ID" value="XM_003030716.1"/>
</dbReference>
<dbReference type="InParanoid" id="D8QAM5"/>
<evidence type="ECO:0000313" key="2">
    <source>
        <dbReference type="EMBL" id="EFI95859.1"/>
    </source>
</evidence>